<keyword evidence="3" id="KW-1185">Reference proteome</keyword>
<dbReference type="Gene3D" id="3.30.465.10">
    <property type="match status" value="1"/>
</dbReference>
<accession>A0A9W9KVX5</accession>
<reference evidence="2" key="2">
    <citation type="journal article" date="2023" name="IMA Fungus">
        <title>Comparative genomic study of the Penicillium genus elucidates a diverse pangenome and 15 lateral gene transfer events.</title>
        <authorList>
            <person name="Petersen C."/>
            <person name="Sorensen T."/>
            <person name="Nielsen M.R."/>
            <person name="Sondergaard T.E."/>
            <person name="Sorensen J.L."/>
            <person name="Fitzpatrick D.A."/>
            <person name="Frisvad J.C."/>
            <person name="Nielsen K.L."/>
        </authorList>
    </citation>
    <scope>NUCLEOTIDE SEQUENCE</scope>
    <source>
        <strain evidence="2">IBT 22155</strain>
    </source>
</reference>
<evidence type="ECO:0000313" key="3">
    <source>
        <dbReference type="Proteomes" id="UP001149079"/>
    </source>
</evidence>
<protein>
    <recommendedName>
        <fullName evidence="1">Berberine/berberine-like domain-containing protein</fullName>
    </recommendedName>
</protein>
<gene>
    <name evidence="2" type="ORF">N7515_007989</name>
</gene>
<reference evidence="2" key="1">
    <citation type="submission" date="2022-11" db="EMBL/GenBank/DDBJ databases">
        <authorList>
            <person name="Petersen C."/>
        </authorList>
    </citation>
    <scope>NUCLEOTIDE SEQUENCE</scope>
    <source>
        <strain evidence="2">IBT 22155</strain>
    </source>
</reference>
<dbReference type="InterPro" id="IPR016169">
    <property type="entry name" value="FAD-bd_PCMH_sub2"/>
</dbReference>
<dbReference type="AlphaFoldDB" id="A0A9W9KVX5"/>
<name>A0A9W9KVX5_9EURO</name>
<dbReference type="RefSeq" id="XP_056518563.1">
    <property type="nucleotide sequence ID" value="XM_056668733.1"/>
</dbReference>
<organism evidence="2 3">
    <name type="scientific">Penicillium bovifimosum</name>
    <dbReference type="NCBI Taxonomy" id="126998"/>
    <lineage>
        <taxon>Eukaryota</taxon>
        <taxon>Fungi</taxon>
        <taxon>Dikarya</taxon>
        <taxon>Ascomycota</taxon>
        <taxon>Pezizomycotina</taxon>
        <taxon>Eurotiomycetes</taxon>
        <taxon>Eurotiomycetidae</taxon>
        <taxon>Eurotiales</taxon>
        <taxon>Aspergillaceae</taxon>
        <taxon>Penicillium</taxon>
    </lineage>
</organism>
<dbReference type="GO" id="GO:0016491">
    <property type="term" value="F:oxidoreductase activity"/>
    <property type="evidence" value="ECO:0007669"/>
    <property type="project" value="InterPro"/>
</dbReference>
<evidence type="ECO:0000313" key="2">
    <source>
        <dbReference type="EMBL" id="KAJ5124164.1"/>
    </source>
</evidence>
<sequence>MQQIQLLVRCSLHAITSTEWTNTTSDSAIKSKLNYLTNNVISQWRAVCPNSGAYMSESDIQESDFQLAFYGSNYERLYKLKQRYDPKSFFYAPTGVGSEE</sequence>
<evidence type="ECO:0000259" key="1">
    <source>
        <dbReference type="Pfam" id="PF08031"/>
    </source>
</evidence>
<comment type="caution">
    <text evidence="2">The sequence shown here is derived from an EMBL/GenBank/DDBJ whole genome shotgun (WGS) entry which is preliminary data.</text>
</comment>
<proteinExistence type="predicted"/>
<dbReference type="EMBL" id="JAPQKL010000006">
    <property type="protein sequence ID" value="KAJ5124164.1"/>
    <property type="molecule type" value="Genomic_DNA"/>
</dbReference>
<dbReference type="OrthoDB" id="9983560at2759"/>
<dbReference type="GeneID" id="81407903"/>
<feature type="domain" description="Berberine/berberine-like" evidence="1">
    <location>
        <begin position="53"/>
        <end position="96"/>
    </location>
</feature>
<dbReference type="Proteomes" id="UP001149079">
    <property type="component" value="Unassembled WGS sequence"/>
</dbReference>
<dbReference type="InterPro" id="IPR012951">
    <property type="entry name" value="BBE"/>
</dbReference>
<dbReference type="GO" id="GO:0050660">
    <property type="term" value="F:flavin adenine dinucleotide binding"/>
    <property type="evidence" value="ECO:0007669"/>
    <property type="project" value="InterPro"/>
</dbReference>
<dbReference type="Pfam" id="PF08031">
    <property type="entry name" value="BBE"/>
    <property type="match status" value="1"/>
</dbReference>
<dbReference type="Gene3D" id="3.40.462.20">
    <property type="match status" value="1"/>
</dbReference>